<keyword evidence="4" id="KW-1185">Reference proteome</keyword>
<dbReference type="EMBL" id="BQKI01000018">
    <property type="protein sequence ID" value="GJN11657.1"/>
    <property type="molecule type" value="Genomic_DNA"/>
</dbReference>
<evidence type="ECO:0008006" key="5">
    <source>
        <dbReference type="Google" id="ProtNLM"/>
    </source>
</evidence>
<organism evidence="3 4">
    <name type="scientific">Eleusine coracana subsp. coracana</name>
    <dbReference type="NCBI Taxonomy" id="191504"/>
    <lineage>
        <taxon>Eukaryota</taxon>
        <taxon>Viridiplantae</taxon>
        <taxon>Streptophyta</taxon>
        <taxon>Embryophyta</taxon>
        <taxon>Tracheophyta</taxon>
        <taxon>Spermatophyta</taxon>
        <taxon>Magnoliopsida</taxon>
        <taxon>Liliopsida</taxon>
        <taxon>Poales</taxon>
        <taxon>Poaceae</taxon>
        <taxon>PACMAD clade</taxon>
        <taxon>Chloridoideae</taxon>
        <taxon>Cynodonteae</taxon>
        <taxon>Eleusininae</taxon>
        <taxon>Eleusine</taxon>
    </lineage>
</organism>
<evidence type="ECO:0000256" key="1">
    <source>
        <dbReference type="SAM" id="Coils"/>
    </source>
</evidence>
<reference evidence="3" key="1">
    <citation type="journal article" date="2018" name="DNA Res.">
        <title>Multiple hybrid de novo genome assembly of finger millet, an orphan allotetraploid crop.</title>
        <authorList>
            <person name="Hatakeyama M."/>
            <person name="Aluri S."/>
            <person name="Balachadran M.T."/>
            <person name="Sivarajan S.R."/>
            <person name="Patrignani A."/>
            <person name="Gruter S."/>
            <person name="Poveda L."/>
            <person name="Shimizu-Inatsugi R."/>
            <person name="Baeten J."/>
            <person name="Francoijs K.J."/>
            <person name="Nataraja K.N."/>
            <person name="Reddy Y.A.N."/>
            <person name="Phadnis S."/>
            <person name="Ravikumar R.L."/>
            <person name="Schlapbach R."/>
            <person name="Sreeman S.M."/>
            <person name="Shimizu K.K."/>
        </authorList>
    </citation>
    <scope>NUCLEOTIDE SEQUENCE</scope>
</reference>
<protein>
    <recommendedName>
        <fullName evidence="5">Aminotransferase-like plant mobile domain-containing protein</fullName>
    </recommendedName>
</protein>
<comment type="caution">
    <text evidence="3">The sequence shown here is derived from an EMBL/GenBank/DDBJ whole genome shotgun (WGS) entry which is preliminary data.</text>
</comment>
<evidence type="ECO:0000313" key="3">
    <source>
        <dbReference type="EMBL" id="GJN11657.1"/>
    </source>
</evidence>
<accession>A0AAV5DM96</accession>
<proteinExistence type="predicted"/>
<dbReference type="AlphaFoldDB" id="A0AAV5DM96"/>
<name>A0AAV5DM96_ELECO</name>
<reference evidence="3" key="2">
    <citation type="submission" date="2021-12" db="EMBL/GenBank/DDBJ databases">
        <title>Resequencing data analysis of finger millet.</title>
        <authorList>
            <person name="Hatakeyama M."/>
            <person name="Aluri S."/>
            <person name="Balachadran M.T."/>
            <person name="Sivarajan S.R."/>
            <person name="Poveda L."/>
            <person name="Shimizu-Inatsugi R."/>
            <person name="Schlapbach R."/>
            <person name="Sreeman S.M."/>
            <person name="Shimizu K.K."/>
        </authorList>
    </citation>
    <scope>NUCLEOTIDE SEQUENCE</scope>
</reference>
<dbReference type="Proteomes" id="UP001054889">
    <property type="component" value="Unassembled WGS sequence"/>
</dbReference>
<sequence length="457" mass="51208">MHILWGGHGNGFSSGSQCYDYFRMLYNGLVSEHIIWFAYMDSENLFENPFFNFESITSDDTSRENFSIVISPGILLVVLFGGKGQPSSYEFYYPSASARQLCMGQLPIKLSLADLVKTRGEVTSGVERDRLKNLIPTPISPDLSTWQLISFTTKPYRQWWSEWSKHLFNMSATVYCKKFDPSFESPEPEKESPVPTKGPTGVEIDYDRPHKVSRIGFKAPSIQDILEGRAEKLVKIITPKTEASLFQDWSEDEGGQGHNFFIDTVQPSTDENIPMPIDARPICREFPPVPGETPMVEVLSDSSASLADPQAQDTPDNSLFSFHVEYEEEDDASSSQTTPALSGESKEKLQAMIDLLNSSRSLIVNEIDRLKAKRAALMKELGEIGNAIAEEEEKLLNLPETIANLEAEKNTHAREAYRLHKRMKPIPGTADADAQEIADVDQIRLRAMDAIRSLLGV</sequence>
<evidence type="ECO:0000256" key="2">
    <source>
        <dbReference type="SAM" id="MobiDB-lite"/>
    </source>
</evidence>
<gene>
    <name evidence="3" type="primary">ga29861</name>
    <name evidence="3" type="ORF">PR202_ga29861</name>
</gene>
<feature type="coiled-coil region" evidence="1">
    <location>
        <begin position="360"/>
        <end position="408"/>
    </location>
</feature>
<feature type="compositionally biased region" description="Basic and acidic residues" evidence="2">
    <location>
        <begin position="182"/>
        <end position="192"/>
    </location>
</feature>
<keyword evidence="1" id="KW-0175">Coiled coil</keyword>
<evidence type="ECO:0000313" key="4">
    <source>
        <dbReference type="Proteomes" id="UP001054889"/>
    </source>
</evidence>
<feature type="region of interest" description="Disordered" evidence="2">
    <location>
        <begin position="182"/>
        <end position="205"/>
    </location>
</feature>